<reference evidence="2" key="1">
    <citation type="submission" date="2020-11" db="EMBL/GenBank/DDBJ databases">
        <authorList>
            <consortium name="DOE Joint Genome Institute"/>
            <person name="Ahrendt S."/>
            <person name="Riley R."/>
            <person name="Andreopoulos W."/>
            <person name="LaButti K."/>
            <person name="Pangilinan J."/>
            <person name="Ruiz-duenas F.J."/>
            <person name="Barrasa J.M."/>
            <person name="Sanchez-Garcia M."/>
            <person name="Camarero S."/>
            <person name="Miyauchi S."/>
            <person name="Serrano A."/>
            <person name="Linde D."/>
            <person name="Babiker R."/>
            <person name="Drula E."/>
            <person name="Ayuso-Fernandez I."/>
            <person name="Pacheco R."/>
            <person name="Padilla G."/>
            <person name="Ferreira P."/>
            <person name="Barriuso J."/>
            <person name="Kellner H."/>
            <person name="Castanera R."/>
            <person name="Alfaro M."/>
            <person name="Ramirez L."/>
            <person name="Pisabarro A.G."/>
            <person name="Kuo A."/>
            <person name="Tritt A."/>
            <person name="Lipzen A."/>
            <person name="He G."/>
            <person name="Yan M."/>
            <person name="Ng V."/>
            <person name="Cullen D."/>
            <person name="Martin F."/>
            <person name="Rosso M.-N."/>
            <person name="Henrissat B."/>
            <person name="Hibbett D."/>
            <person name="Martinez A.T."/>
            <person name="Grigoriev I.V."/>
        </authorList>
    </citation>
    <scope>NUCLEOTIDE SEQUENCE</scope>
    <source>
        <strain evidence="2">AH 44721</strain>
    </source>
</reference>
<feature type="compositionally biased region" description="Basic and acidic residues" evidence="1">
    <location>
        <begin position="247"/>
        <end position="266"/>
    </location>
</feature>
<dbReference type="AlphaFoldDB" id="A0A9P5TFZ1"/>
<feature type="compositionally biased region" description="Basic residues" evidence="1">
    <location>
        <begin position="56"/>
        <end position="66"/>
    </location>
</feature>
<organism evidence="2 3">
    <name type="scientific">Gymnopilus junonius</name>
    <name type="common">Spectacular rustgill mushroom</name>
    <name type="synonym">Gymnopilus spectabilis subsp. junonius</name>
    <dbReference type="NCBI Taxonomy" id="109634"/>
    <lineage>
        <taxon>Eukaryota</taxon>
        <taxon>Fungi</taxon>
        <taxon>Dikarya</taxon>
        <taxon>Basidiomycota</taxon>
        <taxon>Agaricomycotina</taxon>
        <taxon>Agaricomycetes</taxon>
        <taxon>Agaricomycetidae</taxon>
        <taxon>Agaricales</taxon>
        <taxon>Agaricineae</taxon>
        <taxon>Hymenogastraceae</taxon>
        <taxon>Gymnopilus</taxon>
    </lineage>
</organism>
<feature type="compositionally biased region" description="Acidic residues" evidence="1">
    <location>
        <begin position="109"/>
        <end position="119"/>
    </location>
</feature>
<feature type="compositionally biased region" description="Polar residues" evidence="1">
    <location>
        <begin position="96"/>
        <end position="106"/>
    </location>
</feature>
<sequence length="364" mass="39940">MESIVVLKTTAPQHHGKCHNFYSLYTHVTLTWETVSAFSARVRFQPRCHVTSLPLFHHHPPRRHRLPPCIPPALLDRPPPTPLTTATHRNPGIQPSAPQQTDPQTRGDNDDDDANDGNDDSYGQYDDVEDRAKDKRGGKGAKTPGKTGAQRIREDAAAVDPSEDDQTYTERVLDASGIDVAPPPRHSGRTSNAQPAAMPATSSGRRRREEDDDSEDEDASDNDDEHAQPKWRWRRGQGCGKAPRARSTRDNEEAQSEHAHDVDRRPGRCHVTPQAGGDNDAPTGPTGHAGGATSPHSQAETTPPREGARHNDDPQGGTPSLRNQVAMKTMAPPVDAHPTNEPRSPSSAKWGRGMTPAQRYRQRE</sequence>
<dbReference type="Proteomes" id="UP000724874">
    <property type="component" value="Unassembled WGS sequence"/>
</dbReference>
<protein>
    <submittedName>
        <fullName evidence="2">Uncharacterized protein</fullName>
    </submittedName>
</protein>
<dbReference type="OrthoDB" id="10678841at2759"/>
<feature type="compositionally biased region" description="Acidic residues" evidence="1">
    <location>
        <begin position="210"/>
        <end position="224"/>
    </location>
</feature>
<evidence type="ECO:0000313" key="3">
    <source>
        <dbReference type="Proteomes" id="UP000724874"/>
    </source>
</evidence>
<dbReference type="EMBL" id="JADNYJ010000250">
    <property type="protein sequence ID" value="KAF8872972.1"/>
    <property type="molecule type" value="Genomic_DNA"/>
</dbReference>
<comment type="caution">
    <text evidence="2">The sequence shown here is derived from an EMBL/GenBank/DDBJ whole genome shotgun (WGS) entry which is preliminary data.</text>
</comment>
<feature type="compositionally biased region" description="Low complexity" evidence="1">
    <location>
        <begin position="281"/>
        <end position="295"/>
    </location>
</feature>
<gene>
    <name evidence="2" type="ORF">CPB84DRAFT_1854216</name>
</gene>
<accession>A0A9P5TFZ1</accession>
<keyword evidence="3" id="KW-1185">Reference proteome</keyword>
<name>A0A9P5TFZ1_GYMJU</name>
<evidence type="ECO:0000313" key="2">
    <source>
        <dbReference type="EMBL" id="KAF8872972.1"/>
    </source>
</evidence>
<feature type="region of interest" description="Disordered" evidence="1">
    <location>
        <begin position="53"/>
        <end position="364"/>
    </location>
</feature>
<evidence type="ECO:0000256" key="1">
    <source>
        <dbReference type="SAM" id="MobiDB-lite"/>
    </source>
</evidence>
<proteinExistence type="predicted"/>